<comment type="caution">
    <text evidence="3">The sequence shown here is derived from an EMBL/GenBank/DDBJ whole genome shotgun (WGS) entry which is preliminary data.</text>
</comment>
<name>A0ABR4FH48_9EURO</name>
<dbReference type="PANTHER" id="PTHR46411:SF2">
    <property type="entry name" value="AAA+ ATPASE DOMAIN-CONTAINING PROTEIN"/>
    <property type="match status" value="1"/>
</dbReference>
<feature type="region of interest" description="Disordered" evidence="1">
    <location>
        <begin position="909"/>
        <end position="956"/>
    </location>
</feature>
<protein>
    <recommendedName>
        <fullName evidence="2">AAA+ ATPase domain-containing protein</fullName>
    </recommendedName>
</protein>
<feature type="region of interest" description="Disordered" evidence="1">
    <location>
        <begin position="325"/>
        <end position="363"/>
    </location>
</feature>
<dbReference type="EMBL" id="JBFTWV010000387">
    <property type="protein sequence ID" value="KAL2782564.1"/>
    <property type="molecule type" value="Genomic_DNA"/>
</dbReference>
<dbReference type="SUPFAM" id="SSF52540">
    <property type="entry name" value="P-loop containing nucleoside triphosphate hydrolases"/>
    <property type="match status" value="1"/>
</dbReference>
<gene>
    <name evidence="3" type="ORF">BJX66DRAFT_177243</name>
</gene>
<accession>A0ABR4FH48</accession>
<sequence>MSLKVIPGTAQRSPSPPKPSRAPTTIDETDHRGADDAGLSPTRSIPAERIQKSDETFKFPNSETSKPKDSRSMTSDSTEDEKFRLPRLRSAKSPKRTTTRRRRNSYYSPSYSPEDKQRRRPLKPRVKRLIAGHLAQIEQDTASSIDVYYQSAVPDAVVNAATSTDKSSVGPSNVLRQHVDCPWAVQINSPSVIERLAEVLGVSVTTFPDPLIITHPFKILVAYAEKLPPQPSAPAPAQIPASADPSDSDQILTIGYERGIPADHLRCLQEILAIDFQPLVSLRQSLREASLTKTSFDDLWHVFRPGDLVVSKNDGHEQLYRVLEARQSTGPSLPPGGIAPRRPRRAHSESDYSEGSDIEDEDPDNNAFYVSCVNLTYDGTSIGPVSARVPIQYFPGEKDIITLNIFPVKFLSPGQDIQTWMAARGKRYLACQGHMRYDGMAYRPSRTKPTLSELQGEIYVDVRTGYRAIGMKYKPSVTRARVEELLDRRDNITIGMVYHQTSRRSREPERTDHAFVDKALALQAMDELSEALKTITFEEAASLSPELCQLLPSHILAYAFQARKWYFVDVDCAQGIDKSDSALQNSFHDLVIPETYRDLLIALVQSHTSENRQKTSMDLVQGKGRGLFILLHGPPGVGKTSTAELIALYTKRPLYSITCGDIGLTPRQIEIKLSKHFALANKWGCVLLLDEADVFLMKRDWRDMNRNALVSVFLRVLEYYSGILFLTTNRIGVIDEAFKSRVHICLRYPTISIESTRSIWENQLNRIARENAEKKVKIVFNKAELFGFADKHYKNHAATGTTWNGRQIRNAFQTAIALGQHDRTIKLRENGMTEEDAEASGKEKYMTIKLTRGNFKKIAKTAKDFEDYMVSVRGSDTVLAQEEALRDDGFDPDNMVPAQKDYRNLLSVSVSGSGARRSRSGNSPPHGPAGGSLYAHDNKAGRVDSDSSESDSDDDF</sequence>
<dbReference type="Pfam" id="PF00004">
    <property type="entry name" value="AAA"/>
    <property type="match status" value="1"/>
</dbReference>
<evidence type="ECO:0000313" key="4">
    <source>
        <dbReference type="Proteomes" id="UP001610563"/>
    </source>
</evidence>
<dbReference type="InterPro" id="IPR003593">
    <property type="entry name" value="AAA+_ATPase"/>
</dbReference>
<dbReference type="InterPro" id="IPR056599">
    <property type="entry name" value="AAA_lid_fung"/>
</dbReference>
<keyword evidence="4" id="KW-1185">Reference proteome</keyword>
<feature type="compositionally biased region" description="Low complexity" evidence="1">
    <location>
        <begin position="909"/>
        <end position="923"/>
    </location>
</feature>
<dbReference type="Pfam" id="PF22942">
    <property type="entry name" value="DUF7025"/>
    <property type="match status" value="1"/>
</dbReference>
<dbReference type="InterPro" id="IPR027417">
    <property type="entry name" value="P-loop_NTPase"/>
</dbReference>
<reference evidence="3 4" key="1">
    <citation type="submission" date="2024-07" db="EMBL/GenBank/DDBJ databases">
        <title>Section-level genome sequencing and comparative genomics of Aspergillus sections Usti and Cavernicolus.</title>
        <authorList>
            <consortium name="Lawrence Berkeley National Laboratory"/>
            <person name="Nybo J.L."/>
            <person name="Vesth T.C."/>
            <person name="Theobald S."/>
            <person name="Frisvad J.C."/>
            <person name="Larsen T.O."/>
            <person name="Kjaerboelling I."/>
            <person name="Rothschild-Mancinelli K."/>
            <person name="Lyhne E.K."/>
            <person name="Kogle M.E."/>
            <person name="Barry K."/>
            <person name="Clum A."/>
            <person name="Na H."/>
            <person name="Ledsgaard L."/>
            <person name="Lin J."/>
            <person name="Lipzen A."/>
            <person name="Kuo A."/>
            <person name="Riley R."/>
            <person name="Mondo S."/>
            <person name="Labutti K."/>
            <person name="Haridas S."/>
            <person name="Pangalinan J."/>
            <person name="Salamov A.A."/>
            <person name="Simmons B.A."/>
            <person name="Magnuson J.K."/>
            <person name="Chen J."/>
            <person name="Drula E."/>
            <person name="Henrissat B."/>
            <person name="Wiebenga A."/>
            <person name="Lubbers R.J."/>
            <person name="Gomes A.C."/>
            <person name="Makela M.R."/>
            <person name="Stajich J."/>
            <person name="Grigoriev I.V."/>
            <person name="Mortensen U.H."/>
            <person name="De Vries R.P."/>
            <person name="Baker S.E."/>
            <person name="Andersen M.R."/>
        </authorList>
    </citation>
    <scope>NUCLEOTIDE SEQUENCE [LARGE SCALE GENOMIC DNA]</scope>
    <source>
        <strain evidence="3 4">CBS 209.92</strain>
    </source>
</reference>
<dbReference type="PANTHER" id="PTHR46411">
    <property type="entry name" value="FAMILY ATPASE, PUTATIVE-RELATED"/>
    <property type="match status" value="1"/>
</dbReference>
<feature type="domain" description="AAA+ ATPase" evidence="2">
    <location>
        <begin position="625"/>
        <end position="750"/>
    </location>
</feature>
<proteinExistence type="predicted"/>
<dbReference type="SMART" id="SM00382">
    <property type="entry name" value="AAA"/>
    <property type="match status" value="1"/>
</dbReference>
<dbReference type="InterPro" id="IPR003959">
    <property type="entry name" value="ATPase_AAA_core"/>
</dbReference>
<dbReference type="CDD" id="cd19481">
    <property type="entry name" value="RecA-like_protease"/>
    <property type="match status" value="1"/>
</dbReference>
<organism evidence="3 4">
    <name type="scientific">Aspergillus keveii</name>
    <dbReference type="NCBI Taxonomy" id="714993"/>
    <lineage>
        <taxon>Eukaryota</taxon>
        <taxon>Fungi</taxon>
        <taxon>Dikarya</taxon>
        <taxon>Ascomycota</taxon>
        <taxon>Pezizomycotina</taxon>
        <taxon>Eurotiomycetes</taxon>
        <taxon>Eurotiomycetidae</taxon>
        <taxon>Eurotiales</taxon>
        <taxon>Aspergillaceae</taxon>
        <taxon>Aspergillus</taxon>
        <taxon>Aspergillus subgen. Nidulantes</taxon>
    </lineage>
</organism>
<dbReference type="Gene3D" id="3.40.50.300">
    <property type="entry name" value="P-loop containing nucleotide triphosphate hydrolases"/>
    <property type="match status" value="1"/>
</dbReference>
<feature type="compositionally biased region" description="Acidic residues" evidence="1">
    <location>
        <begin position="946"/>
        <end position="956"/>
    </location>
</feature>
<feature type="region of interest" description="Disordered" evidence="1">
    <location>
        <begin position="1"/>
        <end position="121"/>
    </location>
</feature>
<feature type="compositionally biased region" description="Basic residues" evidence="1">
    <location>
        <begin position="85"/>
        <end position="104"/>
    </location>
</feature>
<dbReference type="Pfam" id="PF23232">
    <property type="entry name" value="AAA_lid_13"/>
    <property type="match status" value="1"/>
</dbReference>
<feature type="compositionally biased region" description="Acidic residues" evidence="1">
    <location>
        <begin position="351"/>
        <end position="363"/>
    </location>
</feature>
<dbReference type="InterPro" id="IPR054289">
    <property type="entry name" value="DUF7025"/>
</dbReference>
<feature type="compositionally biased region" description="Basic and acidic residues" evidence="1">
    <location>
        <begin position="936"/>
        <end position="945"/>
    </location>
</feature>
<evidence type="ECO:0000259" key="2">
    <source>
        <dbReference type="SMART" id="SM00382"/>
    </source>
</evidence>
<dbReference type="Proteomes" id="UP001610563">
    <property type="component" value="Unassembled WGS sequence"/>
</dbReference>
<evidence type="ECO:0000313" key="3">
    <source>
        <dbReference type="EMBL" id="KAL2782564.1"/>
    </source>
</evidence>
<evidence type="ECO:0000256" key="1">
    <source>
        <dbReference type="SAM" id="MobiDB-lite"/>
    </source>
</evidence>